<keyword evidence="4" id="KW-1185">Reference proteome</keyword>
<protein>
    <recommendedName>
        <fullName evidence="2">DUF218 domain-containing protein</fullName>
    </recommendedName>
</protein>
<accession>A0A1T2XFE5</accession>
<dbReference type="PANTHER" id="PTHR30336:SF4">
    <property type="entry name" value="ENVELOPE BIOGENESIS FACTOR ELYC"/>
    <property type="match status" value="1"/>
</dbReference>
<dbReference type="AlphaFoldDB" id="A0A1T2XFE5"/>
<dbReference type="GO" id="GO:0005886">
    <property type="term" value="C:plasma membrane"/>
    <property type="evidence" value="ECO:0007669"/>
    <property type="project" value="TreeGrafter"/>
</dbReference>
<keyword evidence="1" id="KW-1133">Transmembrane helix</keyword>
<dbReference type="InterPro" id="IPR003848">
    <property type="entry name" value="DUF218"/>
</dbReference>
<feature type="domain" description="DUF218" evidence="2">
    <location>
        <begin position="95"/>
        <end position="238"/>
    </location>
</feature>
<evidence type="ECO:0000259" key="2">
    <source>
        <dbReference type="Pfam" id="PF02698"/>
    </source>
</evidence>
<sequence length="254" mass="28402">MRVRTIQIKSRYIDILLTLLCLCLLIFVGTGFGVVLFCVGCISFMILRRIDWRKHIMFRRILLVCLGLGLVSFLIIESFVISGFSVNDSDVSDVDYVVVLGAGLKGSEVSTTLRQRLDASAEYASMHKEIPIIVSGGQGPGEHLPEAVAMKDYLVSKGFAVDRILLESKSTSTQENLLFTRKILRNKGIQHPKILIVTSDYHMFRAELIARKLGYETYGISSPSPAHLKPINMIREYFAMVKTIITLQSKNGIT</sequence>
<dbReference type="Proteomes" id="UP000190188">
    <property type="component" value="Unassembled WGS sequence"/>
</dbReference>
<dbReference type="GO" id="GO:0000270">
    <property type="term" value="P:peptidoglycan metabolic process"/>
    <property type="evidence" value="ECO:0007669"/>
    <property type="project" value="TreeGrafter"/>
</dbReference>
<dbReference type="EMBL" id="MSZX01000004">
    <property type="protein sequence ID" value="OPA78609.1"/>
    <property type="molecule type" value="Genomic_DNA"/>
</dbReference>
<evidence type="ECO:0000313" key="4">
    <source>
        <dbReference type="Proteomes" id="UP000190188"/>
    </source>
</evidence>
<organism evidence="3 4">
    <name type="scientific">Paenibacillus selenitireducens</name>
    <dbReference type="NCBI Taxonomy" id="1324314"/>
    <lineage>
        <taxon>Bacteria</taxon>
        <taxon>Bacillati</taxon>
        <taxon>Bacillota</taxon>
        <taxon>Bacilli</taxon>
        <taxon>Bacillales</taxon>
        <taxon>Paenibacillaceae</taxon>
        <taxon>Paenibacillus</taxon>
    </lineage>
</organism>
<reference evidence="3 4" key="1">
    <citation type="submission" date="2017-01" db="EMBL/GenBank/DDBJ databases">
        <title>Genome analysis of Paenibacillus selenitrireducens ES3-24.</title>
        <authorList>
            <person name="Xu D."/>
            <person name="Yao R."/>
            <person name="Zheng S."/>
        </authorList>
    </citation>
    <scope>NUCLEOTIDE SEQUENCE [LARGE SCALE GENOMIC DNA]</scope>
    <source>
        <strain evidence="3 4">ES3-24</strain>
    </source>
</reference>
<dbReference type="InterPro" id="IPR051599">
    <property type="entry name" value="Cell_Envelope_Assoc"/>
</dbReference>
<evidence type="ECO:0000256" key="1">
    <source>
        <dbReference type="SAM" id="Phobius"/>
    </source>
</evidence>
<dbReference type="Pfam" id="PF02698">
    <property type="entry name" value="DUF218"/>
    <property type="match status" value="1"/>
</dbReference>
<dbReference type="STRING" id="1324314.BVG16_12145"/>
<dbReference type="PANTHER" id="PTHR30336">
    <property type="entry name" value="INNER MEMBRANE PROTEIN, PROBABLE PERMEASE"/>
    <property type="match status" value="1"/>
</dbReference>
<keyword evidence="1" id="KW-0812">Transmembrane</keyword>
<name>A0A1T2XFE5_9BACL</name>
<dbReference type="Gene3D" id="3.40.50.620">
    <property type="entry name" value="HUPs"/>
    <property type="match status" value="1"/>
</dbReference>
<feature type="transmembrane region" description="Helical" evidence="1">
    <location>
        <begin position="34"/>
        <end position="50"/>
    </location>
</feature>
<dbReference type="InterPro" id="IPR014729">
    <property type="entry name" value="Rossmann-like_a/b/a_fold"/>
</dbReference>
<proteinExistence type="predicted"/>
<comment type="caution">
    <text evidence="3">The sequence shown here is derived from an EMBL/GenBank/DDBJ whole genome shotgun (WGS) entry which is preliminary data.</text>
</comment>
<evidence type="ECO:0000313" key="3">
    <source>
        <dbReference type="EMBL" id="OPA78609.1"/>
    </source>
</evidence>
<dbReference type="OrthoDB" id="9782395at2"/>
<gene>
    <name evidence="3" type="ORF">BVG16_12145</name>
</gene>
<feature type="transmembrane region" description="Helical" evidence="1">
    <location>
        <begin position="62"/>
        <end position="84"/>
    </location>
</feature>
<keyword evidence="1" id="KW-0472">Membrane</keyword>
<dbReference type="CDD" id="cd06259">
    <property type="entry name" value="YdcF-like"/>
    <property type="match status" value="1"/>
</dbReference>
<dbReference type="GO" id="GO:0043164">
    <property type="term" value="P:Gram-negative-bacterium-type cell wall biogenesis"/>
    <property type="evidence" value="ECO:0007669"/>
    <property type="project" value="TreeGrafter"/>
</dbReference>